<sequence length="40" mass="4934">MNQCSICMFKSECRQIFYRDNQEYCEENYKEESQVTPETE</sequence>
<comment type="caution">
    <text evidence="1">The sequence shown here is derived from an EMBL/GenBank/DDBJ whole genome shotgun (WGS) entry which is preliminary data.</text>
</comment>
<feature type="non-terminal residue" evidence="1">
    <location>
        <position position="40"/>
    </location>
</feature>
<protein>
    <submittedName>
        <fullName evidence="1">Uncharacterized protein</fullName>
    </submittedName>
</protein>
<evidence type="ECO:0000313" key="1">
    <source>
        <dbReference type="EMBL" id="GAG44250.1"/>
    </source>
</evidence>
<organism evidence="1">
    <name type="scientific">marine sediment metagenome</name>
    <dbReference type="NCBI Taxonomy" id="412755"/>
    <lineage>
        <taxon>unclassified sequences</taxon>
        <taxon>metagenomes</taxon>
        <taxon>ecological metagenomes</taxon>
    </lineage>
</organism>
<name>X0XM55_9ZZZZ</name>
<accession>X0XM55</accession>
<gene>
    <name evidence="1" type="ORF">S01H1_83324</name>
</gene>
<reference evidence="1" key="1">
    <citation type="journal article" date="2014" name="Front. Microbiol.">
        <title>High frequency of phylogenetically diverse reductive dehalogenase-homologous genes in deep subseafloor sedimentary metagenomes.</title>
        <authorList>
            <person name="Kawai M."/>
            <person name="Futagami T."/>
            <person name="Toyoda A."/>
            <person name="Takaki Y."/>
            <person name="Nishi S."/>
            <person name="Hori S."/>
            <person name="Arai W."/>
            <person name="Tsubouchi T."/>
            <person name="Morono Y."/>
            <person name="Uchiyama I."/>
            <person name="Ito T."/>
            <person name="Fujiyama A."/>
            <person name="Inagaki F."/>
            <person name="Takami H."/>
        </authorList>
    </citation>
    <scope>NUCLEOTIDE SEQUENCE</scope>
    <source>
        <strain evidence="1">Expedition CK06-06</strain>
    </source>
</reference>
<dbReference type="AlphaFoldDB" id="X0XM55"/>
<proteinExistence type="predicted"/>
<dbReference type="EMBL" id="BARS01056623">
    <property type="protein sequence ID" value="GAG44250.1"/>
    <property type="molecule type" value="Genomic_DNA"/>
</dbReference>